<evidence type="ECO:0000313" key="3">
    <source>
        <dbReference type="EMBL" id="KAJ8071718.1"/>
    </source>
</evidence>
<name>A0A9X0DS42_9HELO</name>
<evidence type="ECO:0000256" key="1">
    <source>
        <dbReference type="SAM" id="Coils"/>
    </source>
</evidence>
<feature type="coiled-coil region" evidence="1">
    <location>
        <begin position="9"/>
        <end position="68"/>
    </location>
</feature>
<dbReference type="Proteomes" id="UP001152300">
    <property type="component" value="Unassembled WGS sequence"/>
</dbReference>
<proteinExistence type="predicted"/>
<feature type="region of interest" description="Disordered" evidence="2">
    <location>
        <begin position="143"/>
        <end position="189"/>
    </location>
</feature>
<evidence type="ECO:0000313" key="4">
    <source>
        <dbReference type="Proteomes" id="UP001152300"/>
    </source>
</evidence>
<accession>A0A9X0DS42</accession>
<organism evidence="3 4">
    <name type="scientific">Sclerotinia nivalis</name>
    <dbReference type="NCBI Taxonomy" id="352851"/>
    <lineage>
        <taxon>Eukaryota</taxon>
        <taxon>Fungi</taxon>
        <taxon>Dikarya</taxon>
        <taxon>Ascomycota</taxon>
        <taxon>Pezizomycotina</taxon>
        <taxon>Leotiomycetes</taxon>
        <taxon>Helotiales</taxon>
        <taxon>Sclerotiniaceae</taxon>
        <taxon>Sclerotinia</taxon>
    </lineage>
</organism>
<feature type="region of interest" description="Disordered" evidence="2">
    <location>
        <begin position="99"/>
        <end position="129"/>
    </location>
</feature>
<gene>
    <name evidence="3" type="ORF">OCU04_002034</name>
</gene>
<comment type="caution">
    <text evidence="3">The sequence shown here is derived from an EMBL/GenBank/DDBJ whole genome shotgun (WGS) entry which is preliminary data.</text>
</comment>
<keyword evidence="1" id="KW-0175">Coiled coil</keyword>
<dbReference type="OrthoDB" id="3564711at2759"/>
<keyword evidence="4" id="KW-1185">Reference proteome</keyword>
<evidence type="ECO:0000256" key="2">
    <source>
        <dbReference type="SAM" id="MobiDB-lite"/>
    </source>
</evidence>
<dbReference type="AlphaFoldDB" id="A0A9X0DS42"/>
<dbReference type="EMBL" id="JAPEIS010000001">
    <property type="protein sequence ID" value="KAJ8071718.1"/>
    <property type="molecule type" value="Genomic_DNA"/>
</dbReference>
<reference evidence="3" key="1">
    <citation type="submission" date="2022-11" db="EMBL/GenBank/DDBJ databases">
        <title>Genome Resource of Sclerotinia nivalis Strain SnTB1, a Plant Pathogen Isolated from American Ginseng.</title>
        <authorList>
            <person name="Fan S."/>
        </authorList>
    </citation>
    <scope>NUCLEOTIDE SEQUENCE</scope>
    <source>
        <strain evidence="3">SnTB1</strain>
    </source>
</reference>
<protein>
    <submittedName>
        <fullName evidence="3">Uncharacterized protein</fullName>
    </submittedName>
</protein>
<sequence>MGLIYAIELKEQVQRANTLEHENDNLKIQVLRLEHNQEILQQQILNIREKYEKEISNARLKGEKIAEKNIERLWNSAKERGRVIGVSAMEKKYKMEGCPSNVNSLYRTKPSPRPSATLNTGMGRNHRSTDVLEKISSTYDGSRSYLPKAAAASSPPPSNPTSLVDATPWSSSNHHRIPRPTFSTSDSYH</sequence>